<dbReference type="Pfam" id="PF01934">
    <property type="entry name" value="HepT-like"/>
    <property type="match status" value="1"/>
</dbReference>
<dbReference type="RefSeq" id="WP_191697677.1">
    <property type="nucleotide sequence ID" value="NZ_JACSQO010000010.1"/>
</dbReference>
<dbReference type="PANTHER" id="PTHR33397:SF5">
    <property type="entry name" value="RNASE YUTE-RELATED"/>
    <property type="match status" value="1"/>
</dbReference>
<keyword evidence="1" id="KW-1277">Toxin-antitoxin system</keyword>
<keyword evidence="6" id="KW-1185">Reference proteome</keyword>
<dbReference type="InterPro" id="IPR008201">
    <property type="entry name" value="HepT-like"/>
</dbReference>
<dbReference type="Gene3D" id="1.20.120.580">
    <property type="entry name" value="bsu32300-like"/>
    <property type="match status" value="1"/>
</dbReference>
<dbReference type="InterPro" id="IPR037038">
    <property type="entry name" value="HepT-like_sf"/>
</dbReference>
<keyword evidence="2" id="KW-0540">Nuclease</keyword>
<organism evidence="5 6">
    <name type="scientific">Psychrobacillus faecigallinarum</name>
    <dbReference type="NCBI Taxonomy" id="2762235"/>
    <lineage>
        <taxon>Bacteria</taxon>
        <taxon>Bacillati</taxon>
        <taxon>Bacillota</taxon>
        <taxon>Bacilli</taxon>
        <taxon>Bacillales</taxon>
        <taxon>Bacillaceae</taxon>
        <taxon>Psychrobacillus</taxon>
    </lineage>
</organism>
<comment type="similarity">
    <text evidence="4">Belongs to the HepT RNase toxin family.</text>
</comment>
<dbReference type="InterPro" id="IPR052379">
    <property type="entry name" value="Type_VII_TA_RNase"/>
</dbReference>
<evidence type="ECO:0000256" key="4">
    <source>
        <dbReference type="ARBA" id="ARBA00024207"/>
    </source>
</evidence>
<reference evidence="5 6" key="1">
    <citation type="submission" date="2020-08" db="EMBL/GenBank/DDBJ databases">
        <title>A Genomic Blueprint of the Chicken Gut Microbiome.</title>
        <authorList>
            <person name="Gilroy R."/>
            <person name="Ravi A."/>
            <person name="Getino M."/>
            <person name="Pursley I."/>
            <person name="Horton D.L."/>
            <person name="Alikhan N.-F."/>
            <person name="Baker D."/>
            <person name="Gharbi K."/>
            <person name="Hall N."/>
            <person name="Watson M."/>
            <person name="Adriaenssens E.M."/>
            <person name="Foster-Nyarko E."/>
            <person name="Jarju S."/>
            <person name="Secka A."/>
            <person name="Antonio M."/>
            <person name="Oren A."/>
            <person name="Chaudhuri R."/>
            <person name="La Ragione R.M."/>
            <person name="Hildebrand F."/>
            <person name="Pallen M.J."/>
        </authorList>
    </citation>
    <scope>NUCLEOTIDE SEQUENCE [LARGE SCALE GENOMIC DNA]</scope>
    <source>
        <strain evidence="5 6">Sa2BUA9</strain>
    </source>
</reference>
<keyword evidence="3" id="KW-0378">Hydrolase</keyword>
<evidence type="ECO:0000313" key="6">
    <source>
        <dbReference type="Proteomes" id="UP000640786"/>
    </source>
</evidence>
<sequence>MYFVDRKSIAMTLKHMRELLDLIDSKKDWNENNITKLALERVGQNMIESIIDVGNSMIDGFIMRDPGGYDDIIDILTDEKVITAEMDAPLKAVIEMRKELVRHFFSVDHKQLESVLVKNLPYLQQFPERVENYLINELGPVSAFLPEDSDVRL</sequence>
<protein>
    <submittedName>
        <fullName evidence="5">DUF86 domain-containing protein</fullName>
    </submittedName>
</protein>
<dbReference type="Proteomes" id="UP000640786">
    <property type="component" value="Unassembled WGS sequence"/>
</dbReference>
<evidence type="ECO:0000313" key="5">
    <source>
        <dbReference type="EMBL" id="MBD7945739.1"/>
    </source>
</evidence>
<accession>A0ABR8RD60</accession>
<evidence type="ECO:0000256" key="3">
    <source>
        <dbReference type="ARBA" id="ARBA00022801"/>
    </source>
</evidence>
<dbReference type="PANTHER" id="PTHR33397">
    <property type="entry name" value="UPF0331 PROTEIN YUTE"/>
    <property type="match status" value="1"/>
</dbReference>
<name>A0ABR8RD60_9BACI</name>
<evidence type="ECO:0000256" key="1">
    <source>
        <dbReference type="ARBA" id="ARBA00022649"/>
    </source>
</evidence>
<comment type="caution">
    <text evidence="5">The sequence shown here is derived from an EMBL/GenBank/DDBJ whole genome shotgun (WGS) entry which is preliminary data.</text>
</comment>
<dbReference type="EMBL" id="JACSQO010000010">
    <property type="protein sequence ID" value="MBD7945739.1"/>
    <property type="molecule type" value="Genomic_DNA"/>
</dbReference>
<proteinExistence type="inferred from homology"/>
<evidence type="ECO:0000256" key="2">
    <source>
        <dbReference type="ARBA" id="ARBA00022722"/>
    </source>
</evidence>
<gene>
    <name evidence="5" type="ORF">H9650_16640</name>
</gene>